<keyword evidence="4" id="KW-1185">Reference proteome</keyword>
<dbReference type="EMBL" id="FMAW01000007">
    <property type="protein sequence ID" value="SCB92885.1"/>
    <property type="molecule type" value="Genomic_DNA"/>
</dbReference>
<dbReference type="InterPro" id="IPR036390">
    <property type="entry name" value="WH_DNA-bd_sf"/>
</dbReference>
<evidence type="ECO:0000313" key="5">
    <source>
        <dbReference type="Proteomes" id="UP000585749"/>
    </source>
</evidence>
<dbReference type="OrthoDB" id="2328486at2"/>
<accession>A0A4Y4G0U2</accession>
<dbReference type="GO" id="GO:0006950">
    <property type="term" value="P:response to stress"/>
    <property type="evidence" value="ECO:0007669"/>
    <property type="project" value="TreeGrafter"/>
</dbReference>
<dbReference type="GO" id="GO:0003700">
    <property type="term" value="F:DNA-binding transcription factor activity"/>
    <property type="evidence" value="ECO:0007669"/>
    <property type="project" value="InterPro"/>
</dbReference>
<keyword evidence="3" id="KW-0238">DNA-binding</keyword>
<proteinExistence type="predicted"/>
<evidence type="ECO:0000313" key="3">
    <source>
        <dbReference type="EMBL" id="SCB92885.1"/>
    </source>
</evidence>
<dbReference type="InterPro" id="IPR036388">
    <property type="entry name" value="WH-like_DNA-bd_sf"/>
</dbReference>
<evidence type="ECO:0000313" key="2">
    <source>
        <dbReference type="EMBL" id="NKY66690.1"/>
    </source>
</evidence>
<dbReference type="EMBL" id="JAAXPM010000002">
    <property type="protein sequence ID" value="NKY66690.1"/>
    <property type="molecule type" value="Genomic_DNA"/>
</dbReference>
<reference evidence="2 5" key="2">
    <citation type="submission" date="2020-04" db="EMBL/GenBank/DDBJ databases">
        <title>MicrobeNet Type strains.</title>
        <authorList>
            <person name="Nicholson A.C."/>
        </authorList>
    </citation>
    <scope>NUCLEOTIDE SEQUENCE [LARGE SCALE GENOMIC DNA]</scope>
    <source>
        <strain evidence="2 5">CCUG 33494</strain>
    </source>
</reference>
<dbReference type="GO" id="GO:0003677">
    <property type="term" value="F:DNA binding"/>
    <property type="evidence" value="ECO:0007669"/>
    <property type="project" value="UniProtKB-KW"/>
</dbReference>
<dbReference type="PROSITE" id="PS50995">
    <property type="entry name" value="HTH_MARR_2"/>
    <property type="match status" value="1"/>
</dbReference>
<dbReference type="Gene3D" id="1.10.10.10">
    <property type="entry name" value="Winged helix-like DNA-binding domain superfamily/Winged helix DNA-binding domain"/>
    <property type="match status" value="1"/>
</dbReference>
<evidence type="ECO:0000313" key="4">
    <source>
        <dbReference type="Proteomes" id="UP000182448"/>
    </source>
</evidence>
<dbReference type="SMART" id="SM00347">
    <property type="entry name" value="HTH_MARR"/>
    <property type="match status" value="1"/>
</dbReference>
<sequence length="138" mass="15876">MKTIFEALKQAEEQHKIVLLTITKNHGITIAEWKLLNLLKNKINTQDKLSVETGLDHSTLSRQLHSLQKKGLIMSGVVGHSNRQLRYELTLAGDDTLKEANVKYASFQDKVFQLWSDEELNMLQILLNRLHKSMKKPL</sequence>
<organism evidence="2 5">
    <name type="scientific">Weissella hellenica</name>
    <dbReference type="NCBI Taxonomy" id="46256"/>
    <lineage>
        <taxon>Bacteria</taxon>
        <taxon>Bacillati</taxon>
        <taxon>Bacillota</taxon>
        <taxon>Bacilli</taxon>
        <taxon>Lactobacillales</taxon>
        <taxon>Lactobacillaceae</taxon>
        <taxon>Weissella</taxon>
    </lineage>
</organism>
<dbReference type="Proteomes" id="UP000585749">
    <property type="component" value="Unassembled WGS sequence"/>
</dbReference>
<dbReference type="Proteomes" id="UP000182448">
    <property type="component" value="Unassembled WGS sequence"/>
</dbReference>
<name>A0A4Y4G0U2_WEIHE</name>
<dbReference type="InterPro" id="IPR039422">
    <property type="entry name" value="MarR/SlyA-like"/>
</dbReference>
<comment type="caution">
    <text evidence="2">The sequence shown here is derived from an EMBL/GenBank/DDBJ whole genome shotgun (WGS) entry which is preliminary data.</text>
</comment>
<feature type="domain" description="HTH marR-type" evidence="1">
    <location>
        <begin position="1"/>
        <end position="132"/>
    </location>
</feature>
<dbReference type="InterPro" id="IPR000835">
    <property type="entry name" value="HTH_MarR-typ"/>
</dbReference>
<evidence type="ECO:0000259" key="1">
    <source>
        <dbReference type="PROSITE" id="PS50995"/>
    </source>
</evidence>
<protein>
    <submittedName>
        <fullName evidence="3">DNA-binding transcriptional regulator, MarR family</fullName>
    </submittedName>
    <submittedName>
        <fullName evidence="2">MarR family transcriptional regulator</fullName>
    </submittedName>
</protein>
<dbReference type="AlphaFoldDB" id="A0A4Y4G0U2"/>
<dbReference type="SUPFAM" id="SSF46785">
    <property type="entry name" value="Winged helix' DNA-binding domain"/>
    <property type="match status" value="1"/>
</dbReference>
<reference evidence="3 4" key="1">
    <citation type="submission" date="2016-08" db="EMBL/GenBank/DDBJ databases">
        <authorList>
            <person name="Varghese N."/>
            <person name="Submissions Spin"/>
        </authorList>
    </citation>
    <scope>NUCLEOTIDE SEQUENCE [LARGE SCALE GENOMIC DNA]</scope>
    <source>
        <strain evidence="3 4">R-53116</strain>
    </source>
</reference>
<dbReference type="RefSeq" id="WP_074427344.1">
    <property type="nucleotide sequence ID" value="NZ_BJEG01000005.1"/>
</dbReference>
<gene>
    <name evidence="3" type="ORF">GA0061075_10727</name>
    <name evidence="2" type="ORF">HF960_03150</name>
</gene>
<dbReference type="PANTHER" id="PTHR33164:SF105">
    <property type="entry name" value="TRANSCRIPTIONAL REPRESSOR PROTEIN-RELATED"/>
    <property type="match status" value="1"/>
</dbReference>
<dbReference type="Pfam" id="PF12802">
    <property type="entry name" value="MarR_2"/>
    <property type="match status" value="1"/>
</dbReference>
<dbReference type="PANTHER" id="PTHR33164">
    <property type="entry name" value="TRANSCRIPTIONAL REGULATOR, MARR FAMILY"/>
    <property type="match status" value="1"/>
</dbReference>